<reference evidence="1 2" key="1">
    <citation type="journal article" date="2024" name="Chem. Sci.">
        <title>Discovery of megapolipeptins by genome mining of a Burkholderiales bacteria collection.</title>
        <authorList>
            <person name="Paulo B.S."/>
            <person name="Recchia M.J.J."/>
            <person name="Lee S."/>
            <person name="Fergusson C.H."/>
            <person name="Romanowski S.B."/>
            <person name="Hernandez A."/>
            <person name="Krull N."/>
            <person name="Liu D.Y."/>
            <person name="Cavanagh H."/>
            <person name="Bos A."/>
            <person name="Gray C.A."/>
            <person name="Murphy B.T."/>
            <person name="Linington R.G."/>
            <person name="Eustaquio A.S."/>
        </authorList>
    </citation>
    <scope>NUCLEOTIDE SEQUENCE [LARGE SCALE GENOMIC DNA]</scope>
    <source>
        <strain evidence="1 2">RL18-126-BIB-B</strain>
    </source>
</reference>
<evidence type="ECO:0000313" key="2">
    <source>
        <dbReference type="Proteomes" id="UP001629235"/>
    </source>
</evidence>
<accession>A0ACC7N8W0</accession>
<keyword evidence="2" id="KW-1185">Reference proteome</keyword>
<sequence length="88" mass="9887">MQKPNTFAVGQNHGSVRNDLSADALADFVWNAWEGSLLRMKLEDLVEPLKACVQLMFDLFFNSATYRLDPPDLLVVGLSHSSLRRPVI</sequence>
<name>A0ACC7N8W0_9BURK</name>
<gene>
    <name evidence="1" type="ORF">PQR01_03865</name>
</gene>
<organism evidence="1 2">
    <name type="scientific">Paraburkholderia rhynchosiae</name>
    <dbReference type="NCBI Taxonomy" id="487049"/>
    <lineage>
        <taxon>Bacteria</taxon>
        <taxon>Pseudomonadati</taxon>
        <taxon>Pseudomonadota</taxon>
        <taxon>Betaproteobacteria</taxon>
        <taxon>Burkholderiales</taxon>
        <taxon>Burkholderiaceae</taxon>
        <taxon>Paraburkholderia</taxon>
    </lineage>
</organism>
<comment type="caution">
    <text evidence="1">The sequence shown here is derived from an EMBL/GenBank/DDBJ whole genome shotgun (WGS) entry which is preliminary data.</text>
</comment>
<dbReference type="EMBL" id="JAQQDW010000005">
    <property type="protein sequence ID" value="MFM0102646.1"/>
    <property type="molecule type" value="Genomic_DNA"/>
</dbReference>
<dbReference type="Proteomes" id="UP001629235">
    <property type="component" value="Unassembled WGS sequence"/>
</dbReference>
<evidence type="ECO:0000313" key="1">
    <source>
        <dbReference type="EMBL" id="MFM0102646.1"/>
    </source>
</evidence>
<protein>
    <submittedName>
        <fullName evidence="1">TetR family transcriptional regulator C-terminal domain-containing protein</fullName>
    </submittedName>
</protein>
<proteinExistence type="predicted"/>